<dbReference type="OrthoDB" id="6437707at2759"/>
<dbReference type="Proteomes" id="UP000499080">
    <property type="component" value="Unassembled WGS sequence"/>
</dbReference>
<gene>
    <name evidence="1" type="ORF">AVEN_131371_1</name>
</gene>
<accession>A0A4Y2NRH2</accession>
<comment type="caution">
    <text evidence="1">The sequence shown here is derived from an EMBL/GenBank/DDBJ whole genome shotgun (WGS) entry which is preliminary data.</text>
</comment>
<name>A0A4Y2NRH2_ARAVE</name>
<evidence type="ECO:0000313" key="1">
    <source>
        <dbReference type="EMBL" id="GBN41931.1"/>
    </source>
</evidence>
<dbReference type="AlphaFoldDB" id="A0A4Y2NRH2"/>
<evidence type="ECO:0000313" key="2">
    <source>
        <dbReference type="Proteomes" id="UP000499080"/>
    </source>
</evidence>
<protein>
    <recommendedName>
        <fullName evidence="3">Reverse transcriptase domain-containing protein</fullName>
    </recommendedName>
</protein>
<reference evidence="1 2" key="1">
    <citation type="journal article" date="2019" name="Sci. Rep.">
        <title>Orb-weaving spider Araneus ventricosus genome elucidates the spidroin gene catalogue.</title>
        <authorList>
            <person name="Kono N."/>
            <person name="Nakamura H."/>
            <person name="Ohtoshi R."/>
            <person name="Moran D.A.P."/>
            <person name="Shinohara A."/>
            <person name="Yoshida Y."/>
            <person name="Fujiwara M."/>
            <person name="Mori M."/>
            <person name="Tomita M."/>
            <person name="Arakawa K."/>
        </authorList>
    </citation>
    <scope>NUCLEOTIDE SEQUENCE [LARGE SCALE GENOMIC DNA]</scope>
</reference>
<keyword evidence="2" id="KW-1185">Reference proteome</keyword>
<proteinExistence type="predicted"/>
<organism evidence="1 2">
    <name type="scientific">Araneus ventricosus</name>
    <name type="common">Orbweaver spider</name>
    <name type="synonym">Epeira ventricosa</name>
    <dbReference type="NCBI Taxonomy" id="182803"/>
    <lineage>
        <taxon>Eukaryota</taxon>
        <taxon>Metazoa</taxon>
        <taxon>Ecdysozoa</taxon>
        <taxon>Arthropoda</taxon>
        <taxon>Chelicerata</taxon>
        <taxon>Arachnida</taxon>
        <taxon>Araneae</taxon>
        <taxon>Araneomorphae</taxon>
        <taxon>Entelegynae</taxon>
        <taxon>Araneoidea</taxon>
        <taxon>Araneidae</taxon>
        <taxon>Araneus</taxon>
    </lineage>
</organism>
<dbReference type="EMBL" id="BGPR01289075">
    <property type="protein sequence ID" value="GBN41931.1"/>
    <property type="molecule type" value="Genomic_DNA"/>
</dbReference>
<sequence>MTASFLDGRSISFTYGDTVSTKEYSIGCPQVSNSGPLYWLLIVNDALEIDFGEDVRILAYADDIYLFVAATGKHNVKKYAETALQKLAVL</sequence>
<evidence type="ECO:0008006" key="3">
    <source>
        <dbReference type="Google" id="ProtNLM"/>
    </source>
</evidence>